<organism evidence="1 2">
    <name type="scientific">Vespula squamosa</name>
    <name type="common">Southern yellow jacket</name>
    <name type="synonym">Wasp</name>
    <dbReference type="NCBI Taxonomy" id="30214"/>
    <lineage>
        <taxon>Eukaryota</taxon>
        <taxon>Metazoa</taxon>
        <taxon>Ecdysozoa</taxon>
        <taxon>Arthropoda</taxon>
        <taxon>Hexapoda</taxon>
        <taxon>Insecta</taxon>
        <taxon>Pterygota</taxon>
        <taxon>Neoptera</taxon>
        <taxon>Endopterygota</taxon>
        <taxon>Hymenoptera</taxon>
        <taxon>Apocrita</taxon>
        <taxon>Aculeata</taxon>
        <taxon>Vespoidea</taxon>
        <taxon>Vespidae</taxon>
        <taxon>Vespinae</taxon>
        <taxon>Vespula</taxon>
    </lineage>
</organism>
<reference evidence="1 2" key="1">
    <citation type="journal article" date="2024" name="Ann. Entomol. Soc. Am.">
        <title>Genomic analyses of the southern and eastern yellowjacket wasps (Hymenoptera: Vespidae) reveal evolutionary signatures of social life.</title>
        <authorList>
            <person name="Catto M.A."/>
            <person name="Caine P.B."/>
            <person name="Orr S.E."/>
            <person name="Hunt B.G."/>
            <person name="Goodisman M.A.D."/>
        </authorList>
    </citation>
    <scope>NUCLEOTIDE SEQUENCE [LARGE SCALE GENOMIC DNA]</scope>
    <source>
        <strain evidence="1">233</strain>
        <tissue evidence="1">Head and thorax</tissue>
    </source>
</reference>
<dbReference type="AlphaFoldDB" id="A0ABD2BMW6"/>
<protein>
    <submittedName>
        <fullName evidence="1">Uncharacterized protein</fullName>
    </submittedName>
</protein>
<keyword evidence="2" id="KW-1185">Reference proteome</keyword>
<accession>A0ABD2BMW6</accession>
<name>A0ABD2BMW6_VESSQ</name>
<evidence type="ECO:0000313" key="1">
    <source>
        <dbReference type="EMBL" id="KAL2734116.1"/>
    </source>
</evidence>
<comment type="caution">
    <text evidence="1">The sequence shown here is derived from an EMBL/GenBank/DDBJ whole genome shotgun (WGS) entry which is preliminary data.</text>
</comment>
<gene>
    <name evidence="1" type="ORF">V1478_003814</name>
</gene>
<dbReference type="Proteomes" id="UP001607302">
    <property type="component" value="Unassembled WGS sequence"/>
</dbReference>
<sequence length="72" mass="8132">MTMCSIRKRIPDNHLMLDGGTSVSGSLALVREEYFAGVLSLWVIFPKILWCPIVRCRKFSLSCRNFGGVLIK</sequence>
<dbReference type="EMBL" id="JAUDFV010000074">
    <property type="protein sequence ID" value="KAL2734116.1"/>
    <property type="molecule type" value="Genomic_DNA"/>
</dbReference>
<evidence type="ECO:0000313" key="2">
    <source>
        <dbReference type="Proteomes" id="UP001607302"/>
    </source>
</evidence>
<proteinExistence type="predicted"/>